<dbReference type="EMBL" id="CP144699">
    <property type="protein sequence ID" value="WVZ18549.1"/>
    <property type="molecule type" value="Genomic_DNA"/>
</dbReference>
<reference evidence="3 4" key="1">
    <citation type="journal article" date="2023" name="Life. Sci Alliance">
        <title>Evolutionary insights into 3D genome organization and epigenetic landscape of Vigna mungo.</title>
        <authorList>
            <person name="Junaid A."/>
            <person name="Singh B."/>
            <person name="Bhatia S."/>
        </authorList>
    </citation>
    <scope>NUCLEOTIDE SEQUENCE [LARGE SCALE GENOMIC DNA]</scope>
    <source>
        <strain evidence="3">Urdbean</strain>
    </source>
</reference>
<dbReference type="AlphaFoldDB" id="A0AAQ3S424"/>
<proteinExistence type="predicted"/>
<feature type="domain" description="BURP" evidence="2">
    <location>
        <begin position="65"/>
        <end position="249"/>
    </location>
</feature>
<dbReference type="Proteomes" id="UP001374535">
    <property type="component" value="Chromosome 2"/>
</dbReference>
<feature type="region of interest" description="Disordered" evidence="1">
    <location>
        <begin position="15"/>
        <end position="41"/>
    </location>
</feature>
<keyword evidence="4" id="KW-1185">Reference proteome</keyword>
<name>A0AAQ3S424_VIGMU</name>
<dbReference type="PANTHER" id="PTHR31236:SF2">
    <property type="entry name" value="BURP DOMAIN PROTEIN RD22"/>
    <property type="match status" value="1"/>
</dbReference>
<dbReference type="PROSITE" id="PS51277">
    <property type="entry name" value="BURP"/>
    <property type="match status" value="1"/>
</dbReference>
<evidence type="ECO:0000313" key="4">
    <source>
        <dbReference type="Proteomes" id="UP001374535"/>
    </source>
</evidence>
<dbReference type="InterPro" id="IPR004873">
    <property type="entry name" value="BURP_dom"/>
</dbReference>
<dbReference type="InterPro" id="IPR044816">
    <property type="entry name" value="BURP"/>
</dbReference>
<protein>
    <recommendedName>
        <fullName evidence="2">BURP domain-containing protein</fullName>
    </recommendedName>
</protein>
<sequence length="249" mass="27948">MVISSQDGFVSIDGVKKNQLKDDSKEIQSQDNTPYDPQSKENAVLRGIGPVANHHHHDHSKPTLFFSEEGLRRGAKLDLYFPKIKYLTLLLPREITEHIPFSSDKINEILETLAVKPDSKNAENVEETLKNCEDPGMSGEEKHCATSVESMVDFVTSKLGNNVHVTSTDVEIESKSQKFIVKDGVKILAEEKIIACHPMDYPYVVFYCHKISNSTAHFMPLEGEDGSRVKAVAVCHKDTSEWDPNYIAF</sequence>
<dbReference type="PANTHER" id="PTHR31236">
    <property type="entry name" value="BURP DOMAIN PROTEIN USPL1-LIKE"/>
    <property type="match status" value="1"/>
</dbReference>
<evidence type="ECO:0000313" key="3">
    <source>
        <dbReference type="EMBL" id="WVZ18549.1"/>
    </source>
</evidence>
<dbReference type="SMART" id="SM01045">
    <property type="entry name" value="BURP"/>
    <property type="match status" value="1"/>
</dbReference>
<accession>A0AAQ3S424</accession>
<dbReference type="Pfam" id="PF03181">
    <property type="entry name" value="BURP"/>
    <property type="match status" value="1"/>
</dbReference>
<feature type="compositionally biased region" description="Basic and acidic residues" evidence="1">
    <location>
        <begin position="15"/>
        <end position="28"/>
    </location>
</feature>
<gene>
    <name evidence="3" type="ORF">V8G54_005871</name>
</gene>
<evidence type="ECO:0000259" key="2">
    <source>
        <dbReference type="PROSITE" id="PS51277"/>
    </source>
</evidence>
<organism evidence="3 4">
    <name type="scientific">Vigna mungo</name>
    <name type="common">Black gram</name>
    <name type="synonym">Phaseolus mungo</name>
    <dbReference type="NCBI Taxonomy" id="3915"/>
    <lineage>
        <taxon>Eukaryota</taxon>
        <taxon>Viridiplantae</taxon>
        <taxon>Streptophyta</taxon>
        <taxon>Embryophyta</taxon>
        <taxon>Tracheophyta</taxon>
        <taxon>Spermatophyta</taxon>
        <taxon>Magnoliopsida</taxon>
        <taxon>eudicotyledons</taxon>
        <taxon>Gunneridae</taxon>
        <taxon>Pentapetalae</taxon>
        <taxon>rosids</taxon>
        <taxon>fabids</taxon>
        <taxon>Fabales</taxon>
        <taxon>Fabaceae</taxon>
        <taxon>Papilionoideae</taxon>
        <taxon>50 kb inversion clade</taxon>
        <taxon>NPAAA clade</taxon>
        <taxon>indigoferoid/millettioid clade</taxon>
        <taxon>Phaseoleae</taxon>
        <taxon>Vigna</taxon>
    </lineage>
</organism>
<evidence type="ECO:0000256" key="1">
    <source>
        <dbReference type="SAM" id="MobiDB-lite"/>
    </source>
</evidence>